<evidence type="ECO:0000256" key="4">
    <source>
        <dbReference type="ARBA" id="ARBA00023136"/>
    </source>
</evidence>
<comment type="caution">
    <text evidence="7">The sequence shown here is derived from an EMBL/GenBank/DDBJ whole genome shotgun (WGS) entry which is preliminary data.</text>
</comment>
<dbReference type="RefSeq" id="WP_166678007.1">
    <property type="nucleotide sequence ID" value="NZ_SODF01000001.1"/>
</dbReference>
<keyword evidence="3 5" id="KW-1133">Transmembrane helix</keyword>
<sequence length="169" mass="17675">MSGRLTVTGHYAGAVSRATATALDLLLIATTFTIGLAGVNLLTTSFWGVSVRRALPATIAVVVLAFCYVFGFLAIAGRTPGQGIVGLRVVRSDGGPIRAGNALRWVVAFPFSVVPAGLGFVPIVFHREHRALHDLIAGTAVVYDWGERPAELPGPLSAFLARHDDGGSP</sequence>
<keyword evidence="8" id="KW-1185">Reference proteome</keyword>
<feature type="transmembrane region" description="Helical" evidence="5">
    <location>
        <begin position="20"/>
        <end position="42"/>
    </location>
</feature>
<name>A0A4R7ZUY1_9ACTN</name>
<feature type="domain" description="RDD" evidence="6">
    <location>
        <begin position="11"/>
        <end position="138"/>
    </location>
</feature>
<evidence type="ECO:0000256" key="1">
    <source>
        <dbReference type="ARBA" id="ARBA00004141"/>
    </source>
</evidence>
<dbReference type="InterPro" id="IPR010432">
    <property type="entry name" value="RDD"/>
</dbReference>
<evidence type="ECO:0000256" key="5">
    <source>
        <dbReference type="SAM" id="Phobius"/>
    </source>
</evidence>
<evidence type="ECO:0000256" key="3">
    <source>
        <dbReference type="ARBA" id="ARBA00022989"/>
    </source>
</evidence>
<accession>A0A4R7ZUY1</accession>
<evidence type="ECO:0000256" key="2">
    <source>
        <dbReference type="ARBA" id="ARBA00022692"/>
    </source>
</evidence>
<protein>
    <submittedName>
        <fullName evidence="7">Putative RDD family membrane protein YckC</fullName>
    </submittedName>
</protein>
<dbReference type="PANTHER" id="PTHR38480">
    <property type="entry name" value="SLR0254 PROTEIN"/>
    <property type="match status" value="1"/>
</dbReference>
<organism evidence="7 8">
    <name type="scientific">Kribbella kalugense</name>
    <dbReference type="NCBI Taxonomy" id="2512221"/>
    <lineage>
        <taxon>Bacteria</taxon>
        <taxon>Bacillati</taxon>
        <taxon>Actinomycetota</taxon>
        <taxon>Actinomycetes</taxon>
        <taxon>Propionibacteriales</taxon>
        <taxon>Kribbellaceae</taxon>
        <taxon>Kribbella</taxon>
    </lineage>
</organism>
<dbReference type="GO" id="GO:0016020">
    <property type="term" value="C:membrane"/>
    <property type="evidence" value="ECO:0007669"/>
    <property type="project" value="UniProtKB-SubCell"/>
</dbReference>
<reference evidence="7 8" key="1">
    <citation type="submission" date="2019-03" db="EMBL/GenBank/DDBJ databases">
        <title>Genomic Encyclopedia of Type Strains, Phase III (KMG-III): the genomes of soil and plant-associated and newly described type strains.</title>
        <authorList>
            <person name="Whitman W."/>
        </authorList>
    </citation>
    <scope>NUCLEOTIDE SEQUENCE [LARGE SCALE GENOMIC DNA]</scope>
    <source>
        <strain evidence="7 8">VKM Ac-2570</strain>
    </source>
</reference>
<evidence type="ECO:0000259" key="6">
    <source>
        <dbReference type="Pfam" id="PF06271"/>
    </source>
</evidence>
<comment type="subcellular location">
    <subcellularLocation>
        <location evidence="1">Membrane</location>
        <topology evidence="1">Multi-pass membrane protein</topology>
    </subcellularLocation>
</comment>
<keyword evidence="2 5" id="KW-0812">Transmembrane</keyword>
<gene>
    <name evidence="7" type="ORF">EV650_0718</name>
</gene>
<evidence type="ECO:0000313" key="7">
    <source>
        <dbReference type="EMBL" id="TDW21887.1"/>
    </source>
</evidence>
<evidence type="ECO:0000313" key="8">
    <source>
        <dbReference type="Proteomes" id="UP000295447"/>
    </source>
</evidence>
<dbReference type="PANTHER" id="PTHR38480:SF1">
    <property type="entry name" value="SLR0254 PROTEIN"/>
    <property type="match status" value="1"/>
</dbReference>
<dbReference type="Proteomes" id="UP000295447">
    <property type="component" value="Unassembled WGS sequence"/>
</dbReference>
<feature type="transmembrane region" description="Helical" evidence="5">
    <location>
        <begin position="54"/>
        <end position="76"/>
    </location>
</feature>
<keyword evidence="4 5" id="KW-0472">Membrane</keyword>
<dbReference type="EMBL" id="SODF01000001">
    <property type="protein sequence ID" value="TDW21887.1"/>
    <property type="molecule type" value="Genomic_DNA"/>
</dbReference>
<feature type="transmembrane region" description="Helical" evidence="5">
    <location>
        <begin position="102"/>
        <end position="125"/>
    </location>
</feature>
<dbReference type="Pfam" id="PF06271">
    <property type="entry name" value="RDD"/>
    <property type="match status" value="1"/>
</dbReference>
<proteinExistence type="predicted"/>
<dbReference type="AlphaFoldDB" id="A0A4R7ZUY1"/>